<dbReference type="Proteomes" id="UP000005926">
    <property type="component" value="Unassembled WGS sequence"/>
</dbReference>
<gene>
    <name evidence="2" type="ORF">HMPREF0444_1704</name>
</gene>
<dbReference type="AlphaFoldDB" id="C8NIF9"/>
<evidence type="ECO:0000313" key="3">
    <source>
        <dbReference type="Proteomes" id="UP000005926"/>
    </source>
</evidence>
<protein>
    <recommendedName>
        <fullName evidence="1">HTH cro/C1-type domain-containing protein</fullName>
    </recommendedName>
</protein>
<dbReference type="InterPro" id="IPR010982">
    <property type="entry name" value="Lambda_DNA-bd_dom_sf"/>
</dbReference>
<dbReference type="CDD" id="cd00093">
    <property type="entry name" value="HTH_XRE"/>
    <property type="match status" value="1"/>
</dbReference>
<dbReference type="GO" id="GO:0003677">
    <property type="term" value="F:DNA binding"/>
    <property type="evidence" value="ECO:0007669"/>
    <property type="project" value="InterPro"/>
</dbReference>
<dbReference type="STRING" id="638301.HMPREF0444_1704"/>
<dbReference type="InterPro" id="IPR001387">
    <property type="entry name" value="Cro/C1-type_HTH"/>
</dbReference>
<organism evidence="2 3">
    <name type="scientific">Granulicatella adiacens ATCC 49175</name>
    <dbReference type="NCBI Taxonomy" id="638301"/>
    <lineage>
        <taxon>Bacteria</taxon>
        <taxon>Bacillati</taxon>
        <taxon>Bacillota</taxon>
        <taxon>Bacilli</taxon>
        <taxon>Lactobacillales</taxon>
        <taxon>Carnobacteriaceae</taxon>
        <taxon>Granulicatella</taxon>
    </lineage>
</organism>
<dbReference type="SMART" id="SM00530">
    <property type="entry name" value="HTH_XRE"/>
    <property type="match status" value="1"/>
</dbReference>
<dbReference type="Gene3D" id="1.10.260.40">
    <property type="entry name" value="lambda repressor-like DNA-binding domains"/>
    <property type="match status" value="1"/>
</dbReference>
<accession>C8NIF9</accession>
<dbReference type="HOGENOM" id="CLU_190614_0_0_9"/>
<dbReference type="Pfam" id="PF01381">
    <property type="entry name" value="HTH_3"/>
    <property type="match status" value="1"/>
</dbReference>
<name>C8NIF9_9LACT</name>
<proteinExistence type="predicted"/>
<sequence>MFLQRVALQMVKLQNDSGLALEDFAREVELPNSHISRLQSGEHNPTILTLLDIAERCGYKLEIKVKKSRK</sequence>
<reference evidence="2 3" key="1">
    <citation type="submission" date="2009-08" db="EMBL/GenBank/DDBJ databases">
        <authorList>
            <person name="Muzny D."/>
            <person name="Qin X."/>
            <person name="Deng J."/>
            <person name="Jiang H."/>
            <person name="Liu Y."/>
            <person name="Qu J."/>
            <person name="Song X.-Z."/>
            <person name="Zhang L."/>
            <person name="Thornton R."/>
            <person name="Coyle M."/>
            <person name="Francisco L."/>
            <person name="Jackson L."/>
            <person name="Javaid M."/>
            <person name="Korchina V."/>
            <person name="Kovar C."/>
            <person name="Mata R."/>
            <person name="Mathew T."/>
            <person name="Ngo R."/>
            <person name="Nguyen L."/>
            <person name="Nguyen N."/>
            <person name="Okwuonu G."/>
            <person name="Ongeri F."/>
            <person name="Pham C."/>
            <person name="Simmons D."/>
            <person name="Wilczek-Boney K."/>
            <person name="Hale W."/>
            <person name="Jakkamsetti A."/>
            <person name="Pham P."/>
            <person name="Ruth R."/>
            <person name="San Lucas F."/>
            <person name="Warren J."/>
            <person name="Zhang J."/>
            <person name="Zhao Z."/>
            <person name="Zhou C."/>
            <person name="Zhu D."/>
            <person name="Lee S."/>
            <person name="Bess C."/>
            <person name="Blankenburg K."/>
            <person name="Forbes L."/>
            <person name="Fu Q."/>
            <person name="Gubbala S."/>
            <person name="Hirani K."/>
            <person name="Jayaseelan J.C."/>
            <person name="Lara F."/>
            <person name="Munidasa M."/>
            <person name="Palculict T."/>
            <person name="Patil S."/>
            <person name="Pu L.-L."/>
            <person name="Saada N."/>
            <person name="Tang L."/>
            <person name="Weissenberger G."/>
            <person name="Zhu Y."/>
            <person name="Hemphill L."/>
            <person name="Shang Y."/>
            <person name="Youmans B."/>
            <person name="Ayvaz T."/>
            <person name="Ross M."/>
            <person name="Santibanez J."/>
            <person name="Aqrawi P."/>
            <person name="Gross S."/>
            <person name="Joshi V."/>
            <person name="Fowler G."/>
            <person name="Nazareth L."/>
            <person name="Reid J."/>
            <person name="Worley K."/>
            <person name="Petrosino J."/>
            <person name="Highlander S."/>
            <person name="Gibbs R."/>
        </authorList>
    </citation>
    <scope>NUCLEOTIDE SEQUENCE [LARGE SCALE GENOMIC DNA]</scope>
    <source>
        <strain evidence="2 3">ATCC 49175</strain>
    </source>
</reference>
<feature type="domain" description="HTH cro/C1-type" evidence="1">
    <location>
        <begin position="5"/>
        <end position="64"/>
    </location>
</feature>
<dbReference type="EMBL" id="ACKZ01000028">
    <property type="protein sequence ID" value="EEW36585.1"/>
    <property type="molecule type" value="Genomic_DNA"/>
</dbReference>
<evidence type="ECO:0000259" key="1">
    <source>
        <dbReference type="SMART" id="SM00530"/>
    </source>
</evidence>
<dbReference type="SUPFAM" id="SSF47413">
    <property type="entry name" value="lambda repressor-like DNA-binding domains"/>
    <property type="match status" value="1"/>
</dbReference>
<comment type="caution">
    <text evidence="2">The sequence shown here is derived from an EMBL/GenBank/DDBJ whole genome shotgun (WGS) entry which is preliminary data.</text>
</comment>
<evidence type="ECO:0000313" key="2">
    <source>
        <dbReference type="EMBL" id="EEW36585.1"/>
    </source>
</evidence>
<keyword evidence="3" id="KW-1185">Reference proteome</keyword>